<comment type="caution">
    <text evidence="5">The sequence shown here is derived from an EMBL/GenBank/DDBJ whole genome shotgun (WGS) entry which is preliminary data.</text>
</comment>
<proteinExistence type="predicted"/>
<dbReference type="RefSeq" id="WP_311786207.1">
    <property type="nucleotide sequence ID" value="NZ_JALDYY010000003.1"/>
</dbReference>
<evidence type="ECO:0000256" key="1">
    <source>
        <dbReference type="ARBA" id="ARBA00012528"/>
    </source>
</evidence>
<feature type="transmembrane region" description="Helical" evidence="3">
    <location>
        <begin position="65"/>
        <end position="84"/>
    </location>
</feature>
<dbReference type="InterPro" id="IPR050469">
    <property type="entry name" value="Diguanylate_Cyclase"/>
</dbReference>
<evidence type="ECO:0000313" key="5">
    <source>
        <dbReference type="EMBL" id="MDI7921767.1"/>
    </source>
</evidence>
<dbReference type="GO" id="GO:1902201">
    <property type="term" value="P:negative regulation of bacterial-type flagellum-dependent cell motility"/>
    <property type="evidence" value="ECO:0007669"/>
    <property type="project" value="TreeGrafter"/>
</dbReference>
<organism evidence="5 6">
    <name type="scientific">Ferirhizobium litorale</name>
    <dbReference type="NCBI Taxonomy" id="2927786"/>
    <lineage>
        <taxon>Bacteria</taxon>
        <taxon>Pseudomonadati</taxon>
        <taxon>Pseudomonadota</taxon>
        <taxon>Alphaproteobacteria</taxon>
        <taxon>Hyphomicrobiales</taxon>
        <taxon>Rhizobiaceae</taxon>
        <taxon>Ferirhizobium</taxon>
    </lineage>
</organism>
<dbReference type="AlphaFoldDB" id="A0AAE3Q9N3"/>
<dbReference type="EC" id="2.7.7.65" evidence="1"/>
<name>A0AAE3Q9N3_9HYPH</name>
<sequence length="383" mass="41172">MMFDHNSLLLALGFSGICLAATLLGSWFMARTESFLITWAVGVLFIAASTFTYESYRISLSLPVWIVFYLLLMAGLSTLVGAAYQFRTGSWPWRKIACAAAAPIVLGPPIAYLGYSGAATILLNAFSALLLFVAAGEHWKGRDEAPTPIAGLVILYSLIAMSFVLCAGVLLADGKWVIDGAPSNWAEDINLIFSIAGMTGIGALSLALNHARTAQSSRRDALTDNLTGLMNRRALFERHGTMNFNPAMAVVVFDLDRFKMINDIHGHAVGDRVLAAFAEELLSNSREGDSCVRLGGEEFALVLGHTLPEWTEQTAERIRGGFANRRIIAGGHLISCTASAGISYGTADGLNLDAMLNAADKALYSAKRAGRNRIAVSQFREAV</sequence>
<gene>
    <name evidence="5" type="ORF">MRS75_06670</name>
</gene>
<protein>
    <recommendedName>
        <fullName evidence="1">diguanylate cyclase</fullName>
        <ecNumber evidence="1">2.7.7.65</ecNumber>
    </recommendedName>
</protein>
<keyword evidence="3" id="KW-0812">Transmembrane</keyword>
<feature type="transmembrane region" description="Helical" evidence="3">
    <location>
        <begin position="121"/>
        <end position="137"/>
    </location>
</feature>
<comment type="catalytic activity">
    <reaction evidence="2">
        <text>2 GTP = 3',3'-c-di-GMP + 2 diphosphate</text>
        <dbReference type="Rhea" id="RHEA:24898"/>
        <dbReference type="ChEBI" id="CHEBI:33019"/>
        <dbReference type="ChEBI" id="CHEBI:37565"/>
        <dbReference type="ChEBI" id="CHEBI:58805"/>
        <dbReference type="EC" id="2.7.7.65"/>
    </reaction>
</comment>
<evidence type="ECO:0000256" key="3">
    <source>
        <dbReference type="SAM" id="Phobius"/>
    </source>
</evidence>
<feature type="domain" description="GGDEF" evidence="4">
    <location>
        <begin position="246"/>
        <end position="379"/>
    </location>
</feature>
<dbReference type="PANTHER" id="PTHR45138">
    <property type="entry name" value="REGULATORY COMPONENTS OF SENSORY TRANSDUCTION SYSTEM"/>
    <property type="match status" value="1"/>
</dbReference>
<dbReference type="PANTHER" id="PTHR45138:SF9">
    <property type="entry name" value="DIGUANYLATE CYCLASE DGCM-RELATED"/>
    <property type="match status" value="1"/>
</dbReference>
<feature type="transmembrane region" description="Helical" evidence="3">
    <location>
        <begin position="149"/>
        <end position="171"/>
    </location>
</feature>
<dbReference type="SMART" id="SM00267">
    <property type="entry name" value="GGDEF"/>
    <property type="match status" value="1"/>
</dbReference>
<dbReference type="Gene3D" id="3.30.70.270">
    <property type="match status" value="1"/>
</dbReference>
<dbReference type="GO" id="GO:0043709">
    <property type="term" value="P:cell adhesion involved in single-species biofilm formation"/>
    <property type="evidence" value="ECO:0007669"/>
    <property type="project" value="TreeGrafter"/>
</dbReference>
<dbReference type="CDD" id="cd01949">
    <property type="entry name" value="GGDEF"/>
    <property type="match status" value="1"/>
</dbReference>
<reference evidence="5" key="1">
    <citation type="submission" date="2022-03" db="EMBL/GenBank/DDBJ databases">
        <title>Fererhizobium litorale gen. nov., sp. nov., isolated from sandy sediments of the Sea of Japan seashore.</title>
        <authorList>
            <person name="Romanenko L."/>
            <person name="Kurilenko V."/>
            <person name="Otstavnykh N."/>
            <person name="Svetashev V."/>
            <person name="Tekutyeva L."/>
            <person name="Isaeva M."/>
            <person name="Mikhailov V."/>
        </authorList>
    </citation>
    <scope>NUCLEOTIDE SEQUENCE</scope>
    <source>
        <strain evidence="5">KMM 9576</strain>
    </source>
</reference>
<feature type="transmembrane region" description="Helical" evidence="3">
    <location>
        <begin position="6"/>
        <end position="28"/>
    </location>
</feature>
<keyword evidence="6" id="KW-1185">Reference proteome</keyword>
<dbReference type="GO" id="GO:0052621">
    <property type="term" value="F:diguanylate cyclase activity"/>
    <property type="evidence" value="ECO:0007669"/>
    <property type="project" value="UniProtKB-EC"/>
</dbReference>
<dbReference type="InterPro" id="IPR000160">
    <property type="entry name" value="GGDEF_dom"/>
</dbReference>
<accession>A0AAE3Q9N3</accession>
<evidence type="ECO:0000313" key="6">
    <source>
        <dbReference type="Proteomes" id="UP001161580"/>
    </source>
</evidence>
<dbReference type="EMBL" id="JALDYZ010000003">
    <property type="protein sequence ID" value="MDI7921767.1"/>
    <property type="molecule type" value="Genomic_DNA"/>
</dbReference>
<dbReference type="PROSITE" id="PS50887">
    <property type="entry name" value="GGDEF"/>
    <property type="match status" value="1"/>
</dbReference>
<feature type="transmembrane region" description="Helical" evidence="3">
    <location>
        <begin position="35"/>
        <end position="53"/>
    </location>
</feature>
<dbReference type="SUPFAM" id="SSF55073">
    <property type="entry name" value="Nucleotide cyclase"/>
    <property type="match status" value="1"/>
</dbReference>
<dbReference type="Pfam" id="PF00990">
    <property type="entry name" value="GGDEF"/>
    <property type="match status" value="1"/>
</dbReference>
<dbReference type="InterPro" id="IPR043128">
    <property type="entry name" value="Rev_trsase/Diguanyl_cyclase"/>
</dbReference>
<dbReference type="Proteomes" id="UP001161580">
    <property type="component" value="Unassembled WGS sequence"/>
</dbReference>
<evidence type="ECO:0000256" key="2">
    <source>
        <dbReference type="ARBA" id="ARBA00034247"/>
    </source>
</evidence>
<feature type="transmembrane region" description="Helical" evidence="3">
    <location>
        <begin position="191"/>
        <end position="209"/>
    </location>
</feature>
<dbReference type="NCBIfam" id="TIGR00254">
    <property type="entry name" value="GGDEF"/>
    <property type="match status" value="1"/>
</dbReference>
<evidence type="ECO:0000259" key="4">
    <source>
        <dbReference type="PROSITE" id="PS50887"/>
    </source>
</evidence>
<dbReference type="InterPro" id="IPR029787">
    <property type="entry name" value="Nucleotide_cyclase"/>
</dbReference>
<dbReference type="GO" id="GO:0005886">
    <property type="term" value="C:plasma membrane"/>
    <property type="evidence" value="ECO:0007669"/>
    <property type="project" value="TreeGrafter"/>
</dbReference>
<keyword evidence="3" id="KW-1133">Transmembrane helix</keyword>
<keyword evidence="3" id="KW-0472">Membrane</keyword>